<gene>
    <name evidence="4" type="ORF">SAMN05878503_10746</name>
</gene>
<feature type="compositionally biased region" description="Low complexity" evidence="1">
    <location>
        <begin position="140"/>
        <end position="153"/>
    </location>
</feature>
<dbReference type="Proteomes" id="UP000219467">
    <property type="component" value="Unassembled WGS sequence"/>
</dbReference>
<dbReference type="InterPro" id="IPR036680">
    <property type="entry name" value="SPOR-like_sf"/>
</dbReference>
<sequence length="349" mass="35266">MLFRVVSTAMWALVVGAGIGSAQDMPAGPAERPPEGFPGAQYVDSRGCVYLRAGMDGSVTWVPRVTPDRKPLCGYPPSIAGLVEPGKPIAVEEVAAPAAPAVIVPPAPAPLAQDKPAATPDVAAATDPLMAGAAPAASPAVPAAAPPAAAQAASKRADTTARPPRKAKPHRVALRPKAPRLPVVIHAHGAAELQAFRRLTIAPGEVVAPADLPAKVGCPVSAPQARRVALMDGGSTVLCTRPGHGLDGARVPVLPPLDTALAAAVVPKSGPAVAPAVPLARRYVQIGAFSVPANAERALDRLQSLGLPAAVSRGQLDVVMAGPFADTQAIRAALTAARSAGYTDAFIRS</sequence>
<dbReference type="SUPFAM" id="SSF110997">
    <property type="entry name" value="Sporulation related repeat"/>
    <property type="match status" value="1"/>
</dbReference>
<evidence type="ECO:0000256" key="1">
    <source>
        <dbReference type="SAM" id="MobiDB-lite"/>
    </source>
</evidence>
<name>A0A285CTL5_9RHOB</name>
<organism evidence="4 5">
    <name type="scientific">Cereibacter ovatus</name>
    <dbReference type="NCBI Taxonomy" id="439529"/>
    <lineage>
        <taxon>Bacteria</taxon>
        <taxon>Pseudomonadati</taxon>
        <taxon>Pseudomonadota</taxon>
        <taxon>Alphaproteobacteria</taxon>
        <taxon>Rhodobacterales</taxon>
        <taxon>Paracoccaceae</taxon>
        <taxon>Cereibacter</taxon>
    </lineage>
</organism>
<keyword evidence="2" id="KW-0732">Signal</keyword>
<feature type="region of interest" description="Disordered" evidence="1">
    <location>
        <begin position="140"/>
        <end position="171"/>
    </location>
</feature>
<dbReference type="Gene3D" id="3.30.70.1070">
    <property type="entry name" value="Sporulation related repeat"/>
    <property type="match status" value="1"/>
</dbReference>
<feature type="signal peptide" evidence="2">
    <location>
        <begin position="1"/>
        <end position="22"/>
    </location>
</feature>
<keyword evidence="5" id="KW-1185">Reference proteome</keyword>
<dbReference type="OrthoDB" id="7843142at2"/>
<evidence type="ECO:0000259" key="3">
    <source>
        <dbReference type="PROSITE" id="PS51724"/>
    </source>
</evidence>
<dbReference type="GO" id="GO:0042834">
    <property type="term" value="F:peptidoglycan binding"/>
    <property type="evidence" value="ECO:0007669"/>
    <property type="project" value="InterPro"/>
</dbReference>
<feature type="chain" id="PRO_5012967469" evidence="2">
    <location>
        <begin position="23"/>
        <end position="349"/>
    </location>
</feature>
<feature type="domain" description="SPOR" evidence="3">
    <location>
        <begin position="276"/>
        <end position="349"/>
    </location>
</feature>
<dbReference type="InterPro" id="IPR007730">
    <property type="entry name" value="SPOR-like_dom"/>
</dbReference>
<protein>
    <submittedName>
        <fullName evidence="4">Sporulation related protein</fullName>
    </submittedName>
</protein>
<dbReference type="AlphaFoldDB" id="A0A285CTL5"/>
<dbReference type="PROSITE" id="PS51724">
    <property type="entry name" value="SPOR"/>
    <property type="match status" value="1"/>
</dbReference>
<evidence type="ECO:0000313" key="5">
    <source>
        <dbReference type="Proteomes" id="UP000219467"/>
    </source>
</evidence>
<evidence type="ECO:0000313" key="4">
    <source>
        <dbReference type="EMBL" id="SNX70891.1"/>
    </source>
</evidence>
<dbReference type="RefSeq" id="WP_097030582.1">
    <property type="nucleotide sequence ID" value="NZ_OAOQ01000007.1"/>
</dbReference>
<evidence type="ECO:0000256" key="2">
    <source>
        <dbReference type="SAM" id="SignalP"/>
    </source>
</evidence>
<dbReference type="Pfam" id="PF05036">
    <property type="entry name" value="SPOR"/>
    <property type="match status" value="1"/>
</dbReference>
<proteinExistence type="predicted"/>
<reference evidence="5" key="1">
    <citation type="submission" date="2017-08" db="EMBL/GenBank/DDBJ databases">
        <authorList>
            <person name="Varghese N."/>
            <person name="Submissions S."/>
        </authorList>
    </citation>
    <scope>NUCLEOTIDE SEQUENCE [LARGE SCALE GENOMIC DNA]</scope>
    <source>
        <strain evidence="5">JA234</strain>
    </source>
</reference>
<accession>A0A285CTL5</accession>
<dbReference type="EMBL" id="OAOQ01000007">
    <property type="protein sequence ID" value="SNX70891.1"/>
    <property type="molecule type" value="Genomic_DNA"/>
</dbReference>